<accession>R7V3U4</accession>
<dbReference type="AlphaFoldDB" id="R7V3U4"/>
<feature type="binding site" evidence="7">
    <location>
        <position position="60"/>
    </location>
    <ligand>
        <name>substrate</name>
    </ligand>
</feature>
<reference evidence="11" key="1">
    <citation type="submission" date="2012-12" db="EMBL/GenBank/DDBJ databases">
        <authorList>
            <person name="Hellsten U."/>
            <person name="Grimwood J."/>
            <person name="Chapman J.A."/>
            <person name="Shapiro H."/>
            <person name="Aerts A."/>
            <person name="Otillar R.P."/>
            <person name="Terry A.Y."/>
            <person name="Boore J.L."/>
            <person name="Simakov O."/>
            <person name="Marletaz F."/>
            <person name="Cho S.-J."/>
            <person name="Edsinger-Gonzales E."/>
            <person name="Havlak P."/>
            <person name="Kuo D.-H."/>
            <person name="Larsson T."/>
            <person name="Lv J."/>
            <person name="Arendt D."/>
            <person name="Savage R."/>
            <person name="Osoegawa K."/>
            <person name="de Jong P."/>
            <person name="Lindberg D.R."/>
            <person name="Seaver E.C."/>
            <person name="Weisblat D.A."/>
            <person name="Putnam N.H."/>
            <person name="Grigoriev I.V."/>
            <person name="Rokhsar D.S."/>
        </authorList>
    </citation>
    <scope>NUCLEOTIDE SEQUENCE</scope>
    <source>
        <strain evidence="11">I ESC-2004</strain>
    </source>
</reference>
<dbReference type="GO" id="GO:0005829">
    <property type="term" value="C:cytosol"/>
    <property type="evidence" value="ECO:0007669"/>
    <property type="project" value="TreeGrafter"/>
</dbReference>
<feature type="active site" description="Proton donor/acceptor" evidence="6">
    <location>
        <position position="88"/>
    </location>
</feature>
<dbReference type="Gene3D" id="3.40.50.1240">
    <property type="entry name" value="Phosphoglycerate mutase-like"/>
    <property type="match status" value="2"/>
</dbReference>
<feature type="region of interest" description="Disordered" evidence="8">
    <location>
        <begin position="105"/>
        <end position="127"/>
    </location>
</feature>
<sequence>MSFFTLTLVRHGETNENKDGIIQGHKDTDLSEKGVRQAQLAGIRLQTETFSHVFCSDLKRAAKTCEIIMQDNVSRDKCAIVTDKRLRERKYGVFEGCRRSDFRSSLKVSRQDPMSFAPPNGESPNQMKSRSITFFQDLCKLLQQQHQQQTQTEAEPGEVTGIKRRRQSSSLSSEVFPSDGGSKFFAPQGELRLNEADNANCEEGHLNSGSTSSTTSGCSSITTDVTCAQQASCPDTPTSDMSRTSSTVSSPGNSEDDENDNLTGAGGGKGADALLFPSVDRDIQLAITPPQNVQRGWAPNVSLSPVFQHRLSSLSSVSSGRSGSFEEEALCGSTSFSVLIVTHGGFIQQLIRFFVEDLHCSVPAGGKRYALQTTPNTGINKFSVSVLADQTTVDCLSMHDKDHLLLQEDVAALNHGAET</sequence>
<dbReference type="STRING" id="283909.R7V3U4"/>
<dbReference type="EMBL" id="KB295394">
    <property type="protein sequence ID" value="ELU13194.1"/>
    <property type="molecule type" value="Genomic_DNA"/>
</dbReference>
<feature type="region of interest" description="Disordered" evidence="8">
    <location>
        <begin position="230"/>
        <end position="269"/>
    </location>
</feature>
<dbReference type="EnsemblMetazoa" id="CapteT219666">
    <property type="protein sequence ID" value="CapteP219666"/>
    <property type="gene ID" value="CapteG219666"/>
</dbReference>
<reference evidence="10" key="3">
    <citation type="submission" date="2015-06" db="UniProtKB">
        <authorList>
            <consortium name="EnsemblMetazoa"/>
        </authorList>
    </citation>
    <scope>IDENTIFICATION</scope>
</reference>
<organism evidence="9">
    <name type="scientific">Capitella teleta</name>
    <name type="common">Polychaete worm</name>
    <dbReference type="NCBI Taxonomy" id="283909"/>
    <lineage>
        <taxon>Eukaryota</taxon>
        <taxon>Metazoa</taxon>
        <taxon>Spiralia</taxon>
        <taxon>Lophotrochozoa</taxon>
        <taxon>Annelida</taxon>
        <taxon>Polychaeta</taxon>
        <taxon>Sedentaria</taxon>
        <taxon>Scolecida</taxon>
        <taxon>Capitellidae</taxon>
        <taxon>Capitella</taxon>
    </lineage>
</organism>
<dbReference type="CDD" id="cd07067">
    <property type="entry name" value="HP_PGM_like"/>
    <property type="match status" value="1"/>
</dbReference>
<evidence type="ECO:0000256" key="6">
    <source>
        <dbReference type="PIRSR" id="PIRSR613078-1"/>
    </source>
</evidence>
<dbReference type="InterPro" id="IPR013078">
    <property type="entry name" value="His_Pase_superF_clade-1"/>
</dbReference>
<feature type="compositionally biased region" description="Low complexity" evidence="8">
    <location>
        <begin position="238"/>
        <end position="253"/>
    </location>
</feature>
<feature type="active site" description="Tele-phosphohistidine intermediate" evidence="6">
    <location>
        <position position="11"/>
    </location>
</feature>
<dbReference type="SUPFAM" id="SSF53254">
    <property type="entry name" value="Phosphoglycerate mutase-like"/>
    <property type="match status" value="1"/>
</dbReference>
<feature type="binding site" evidence="7">
    <location>
        <begin position="10"/>
        <end position="17"/>
    </location>
    <ligand>
        <name>substrate</name>
    </ligand>
</feature>
<dbReference type="OrthoDB" id="354304at2759"/>
<keyword evidence="2" id="KW-0378">Hydrolase</keyword>
<gene>
    <name evidence="9" type="ORF">CAPTEDRAFT_219666</name>
</gene>
<feature type="region of interest" description="Disordered" evidence="8">
    <location>
        <begin position="146"/>
        <end position="186"/>
    </location>
</feature>
<evidence type="ECO:0000256" key="3">
    <source>
        <dbReference type="ARBA" id="ARBA00038362"/>
    </source>
</evidence>
<dbReference type="PROSITE" id="PS00175">
    <property type="entry name" value="PG_MUTASE"/>
    <property type="match status" value="1"/>
</dbReference>
<dbReference type="GO" id="GO:0004331">
    <property type="term" value="F:fructose-2,6-bisphosphate 2-phosphatase activity"/>
    <property type="evidence" value="ECO:0007669"/>
    <property type="project" value="UniProtKB-EC"/>
</dbReference>
<protein>
    <recommendedName>
        <fullName evidence="4">Fructose-2,6-bisphosphatase TIGAR</fullName>
    </recommendedName>
    <alternativeName>
        <fullName evidence="5">TP53-induced glycolysis and apoptosis regulator</fullName>
    </alternativeName>
</protein>
<dbReference type="HOGENOM" id="CLU_033323_16_1_1"/>
<evidence type="ECO:0000256" key="1">
    <source>
        <dbReference type="ARBA" id="ARBA00000464"/>
    </source>
</evidence>
<dbReference type="InterPro" id="IPR029033">
    <property type="entry name" value="His_PPase_superfam"/>
</dbReference>
<evidence type="ECO:0000313" key="9">
    <source>
        <dbReference type="EMBL" id="ELU13194.1"/>
    </source>
</evidence>
<proteinExistence type="inferred from homology"/>
<comment type="similarity">
    <text evidence="3">Belongs to the phosphoglycerate mutase family.</text>
</comment>
<dbReference type="PANTHER" id="PTHR46517:SF1">
    <property type="entry name" value="FRUCTOSE-2,6-BISPHOSPHATASE TIGAR"/>
    <property type="match status" value="1"/>
</dbReference>
<evidence type="ECO:0000256" key="5">
    <source>
        <dbReference type="ARBA" id="ARBA00042275"/>
    </source>
</evidence>
<comment type="catalytic activity">
    <reaction evidence="1">
        <text>beta-D-fructose 2,6-bisphosphate + H2O = beta-D-fructose 6-phosphate + phosphate</text>
        <dbReference type="Rhea" id="RHEA:17289"/>
        <dbReference type="ChEBI" id="CHEBI:15377"/>
        <dbReference type="ChEBI" id="CHEBI:43474"/>
        <dbReference type="ChEBI" id="CHEBI:57634"/>
        <dbReference type="ChEBI" id="CHEBI:58579"/>
        <dbReference type="EC" id="3.1.3.46"/>
    </reaction>
</comment>
<dbReference type="GO" id="GO:0043456">
    <property type="term" value="P:regulation of pentose-phosphate shunt"/>
    <property type="evidence" value="ECO:0007669"/>
    <property type="project" value="TreeGrafter"/>
</dbReference>
<dbReference type="Proteomes" id="UP000014760">
    <property type="component" value="Unassembled WGS sequence"/>
</dbReference>
<feature type="binding site" evidence="7">
    <location>
        <begin position="88"/>
        <end position="91"/>
    </location>
    <ligand>
        <name>substrate</name>
    </ligand>
</feature>
<evidence type="ECO:0000256" key="2">
    <source>
        <dbReference type="ARBA" id="ARBA00022801"/>
    </source>
</evidence>
<dbReference type="InterPro" id="IPR051695">
    <property type="entry name" value="Phosphoglycerate_Mutase"/>
</dbReference>
<keyword evidence="11" id="KW-1185">Reference proteome</keyword>
<evidence type="ECO:0000256" key="8">
    <source>
        <dbReference type="SAM" id="MobiDB-lite"/>
    </source>
</evidence>
<evidence type="ECO:0000313" key="11">
    <source>
        <dbReference type="Proteomes" id="UP000014760"/>
    </source>
</evidence>
<dbReference type="InterPro" id="IPR001345">
    <property type="entry name" value="PG/BPGM_mutase_AS"/>
</dbReference>
<evidence type="ECO:0000313" key="10">
    <source>
        <dbReference type="EnsemblMetazoa" id="CapteP219666"/>
    </source>
</evidence>
<reference evidence="9 11" key="2">
    <citation type="journal article" date="2013" name="Nature">
        <title>Insights into bilaterian evolution from three spiralian genomes.</title>
        <authorList>
            <person name="Simakov O."/>
            <person name="Marletaz F."/>
            <person name="Cho S.J."/>
            <person name="Edsinger-Gonzales E."/>
            <person name="Havlak P."/>
            <person name="Hellsten U."/>
            <person name="Kuo D.H."/>
            <person name="Larsson T."/>
            <person name="Lv J."/>
            <person name="Arendt D."/>
            <person name="Savage R."/>
            <person name="Osoegawa K."/>
            <person name="de Jong P."/>
            <person name="Grimwood J."/>
            <person name="Chapman J.A."/>
            <person name="Shapiro H."/>
            <person name="Aerts A."/>
            <person name="Otillar R.P."/>
            <person name="Terry A.Y."/>
            <person name="Boore J.L."/>
            <person name="Grigoriev I.V."/>
            <person name="Lindberg D.R."/>
            <person name="Seaver E.C."/>
            <person name="Weisblat D.A."/>
            <person name="Putnam N.H."/>
            <person name="Rokhsar D.S."/>
        </authorList>
    </citation>
    <scope>NUCLEOTIDE SEQUENCE</scope>
    <source>
        <strain evidence="9 11">I ESC-2004</strain>
    </source>
</reference>
<dbReference type="Pfam" id="PF00300">
    <property type="entry name" value="His_Phos_1"/>
    <property type="match status" value="1"/>
</dbReference>
<dbReference type="GO" id="GO:0045820">
    <property type="term" value="P:negative regulation of glycolytic process"/>
    <property type="evidence" value="ECO:0007669"/>
    <property type="project" value="TreeGrafter"/>
</dbReference>
<dbReference type="OMA" id="GETAHNK"/>
<evidence type="ECO:0000256" key="4">
    <source>
        <dbReference type="ARBA" id="ARBA00040907"/>
    </source>
</evidence>
<dbReference type="SMART" id="SM00855">
    <property type="entry name" value="PGAM"/>
    <property type="match status" value="1"/>
</dbReference>
<evidence type="ECO:0000256" key="7">
    <source>
        <dbReference type="PIRSR" id="PIRSR613078-2"/>
    </source>
</evidence>
<name>R7V3U4_CAPTE</name>
<dbReference type="PANTHER" id="PTHR46517">
    <property type="entry name" value="FRUCTOSE-2,6-BISPHOSPHATASE TIGAR"/>
    <property type="match status" value="1"/>
</dbReference>
<dbReference type="EMBL" id="AMQN01005194">
    <property type="status" value="NOT_ANNOTATED_CDS"/>
    <property type="molecule type" value="Genomic_DNA"/>
</dbReference>